<proteinExistence type="predicted"/>
<dbReference type="EMBL" id="CAXHTB010000003">
    <property type="protein sequence ID" value="CAL0303594.1"/>
    <property type="molecule type" value="Genomic_DNA"/>
</dbReference>
<dbReference type="AlphaFoldDB" id="A0AAV1W2A6"/>
<evidence type="ECO:0000256" key="1">
    <source>
        <dbReference type="SAM" id="MobiDB-lite"/>
    </source>
</evidence>
<dbReference type="Pfam" id="PF03080">
    <property type="entry name" value="Neprosin"/>
    <property type="match status" value="1"/>
</dbReference>
<feature type="domain" description="Neprosin PEP catalytic" evidence="2">
    <location>
        <begin position="1"/>
        <end position="177"/>
    </location>
</feature>
<gene>
    <name evidence="3" type="ORF">LLUT_LOCUS4654</name>
</gene>
<dbReference type="PANTHER" id="PTHR31589">
    <property type="entry name" value="PROTEIN, PUTATIVE (DUF239)-RELATED-RELATED"/>
    <property type="match status" value="1"/>
</dbReference>
<comment type="caution">
    <text evidence="3">The sequence shown here is derived from an EMBL/GenBank/DDBJ whole genome shotgun (WGS) entry which is preliminary data.</text>
</comment>
<feature type="region of interest" description="Disordered" evidence="1">
    <location>
        <begin position="183"/>
        <end position="206"/>
    </location>
</feature>
<evidence type="ECO:0000313" key="4">
    <source>
        <dbReference type="Proteomes" id="UP001497480"/>
    </source>
</evidence>
<evidence type="ECO:0000259" key="2">
    <source>
        <dbReference type="PROSITE" id="PS52045"/>
    </source>
</evidence>
<sequence>MKATRLLSIGIEEDFCPEGTIPIQRITKDDLIRAKQLSYTNDDILNKDIFGRHDPETKNWWVILQNKTLEYYPQNLFSNLAFANVSGWTGMTSTPRGISSPPMGSGHFPANNLKQACYIMQMPDQQAPDQLSVITVKVAQIQYGALDPVAPEWRIRSGSSQSITFTIYIYNLIFKSRNIKISRRGGGGGRGGRERERERERERGVRKQRQFNFYRNSYVSYYCGKAWDCNGACNQCLDRALKRMDVDPATEE</sequence>
<protein>
    <recommendedName>
        <fullName evidence="2">Neprosin PEP catalytic domain-containing protein</fullName>
    </recommendedName>
</protein>
<organism evidence="3 4">
    <name type="scientific">Lupinus luteus</name>
    <name type="common">European yellow lupine</name>
    <dbReference type="NCBI Taxonomy" id="3873"/>
    <lineage>
        <taxon>Eukaryota</taxon>
        <taxon>Viridiplantae</taxon>
        <taxon>Streptophyta</taxon>
        <taxon>Embryophyta</taxon>
        <taxon>Tracheophyta</taxon>
        <taxon>Spermatophyta</taxon>
        <taxon>Magnoliopsida</taxon>
        <taxon>eudicotyledons</taxon>
        <taxon>Gunneridae</taxon>
        <taxon>Pentapetalae</taxon>
        <taxon>rosids</taxon>
        <taxon>fabids</taxon>
        <taxon>Fabales</taxon>
        <taxon>Fabaceae</taxon>
        <taxon>Papilionoideae</taxon>
        <taxon>50 kb inversion clade</taxon>
        <taxon>genistoids sensu lato</taxon>
        <taxon>core genistoids</taxon>
        <taxon>Genisteae</taxon>
        <taxon>Lupinus</taxon>
    </lineage>
</organism>
<dbReference type="PANTHER" id="PTHR31589:SF223">
    <property type="entry name" value="PROTEIN, PUTATIVE (DUF239)-RELATED"/>
    <property type="match status" value="1"/>
</dbReference>
<feature type="compositionally biased region" description="Basic and acidic residues" evidence="1">
    <location>
        <begin position="191"/>
        <end position="205"/>
    </location>
</feature>
<reference evidence="3 4" key="1">
    <citation type="submission" date="2024-03" db="EMBL/GenBank/DDBJ databases">
        <authorList>
            <person name="Martinez-Hernandez J."/>
        </authorList>
    </citation>
    <scope>NUCLEOTIDE SEQUENCE [LARGE SCALE GENOMIC DNA]</scope>
</reference>
<name>A0AAV1W2A6_LUPLU</name>
<dbReference type="InterPro" id="IPR004314">
    <property type="entry name" value="Neprosin"/>
</dbReference>
<dbReference type="PROSITE" id="PS52045">
    <property type="entry name" value="NEPROSIN_PEP_CD"/>
    <property type="match status" value="1"/>
</dbReference>
<evidence type="ECO:0000313" key="3">
    <source>
        <dbReference type="EMBL" id="CAL0303594.1"/>
    </source>
</evidence>
<dbReference type="InterPro" id="IPR053168">
    <property type="entry name" value="Glutamic_endopeptidase"/>
</dbReference>
<accession>A0AAV1W2A6</accession>
<keyword evidence="4" id="KW-1185">Reference proteome</keyword>
<dbReference type="Proteomes" id="UP001497480">
    <property type="component" value="Unassembled WGS sequence"/>
</dbReference>